<sequence>MCALECRSVVVAAVIVAAAVIVVDVVAIEMCGTVKIIMDYRLEKKALAKSVDPDETPHDAASHQGLRCLFKGISDIEAYT</sequence>
<dbReference type="Proteomes" id="UP000828390">
    <property type="component" value="Unassembled WGS sequence"/>
</dbReference>
<evidence type="ECO:0000313" key="2">
    <source>
        <dbReference type="EMBL" id="KAH3725437.1"/>
    </source>
</evidence>
<evidence type="ECO:0000256" key="1">
    <source>
        <dbReference type="SAM" id="Phobius"/>
    </source>
</evidence>
<reference evidence="2" key="2">
    <citation type="submission" date="2020-11" db="EMBL/GenBank/DDBJ databases">
        <authorList>
            <person name="McCartney M.A."/>
            <person name="Auch B."/>
            <person name="Kono T."/>
            <person name="Mallez S."/>
            <person name="Becker A."/>
            <person name="Gohl D.M."/>
            <person name="Silverstein K.A.T."/>
            <person name="Koren S."/>
            <person name="Bechman K.B."/>
            <person name="Herman A."/>
            <person name="Abrahante J.E."/>
            <person name="Garbe J."/>
        </authorList>
    </citation>
    <scope>NUCLEOTIDE SEQUENCE</scope>
    <source>
        <strain evidence="2">Duluth1</strain>
        <tissue evidence="2">Whole animal</tissue>
    </source>
</reference>
<keyword evidence="1" id="KW-0472">Membrane</keyword>
<protein>
    <submittedName>
        <fullName evidence="2">Uncharacterized protein</fullName>
    </submittedName>
</protein>
<dbReference type="AlphaFoldDB" id="A0A9D4CJ25"/>
<dbReference type="EMBL" id="JAIWYP010000012">
    <property type="protein sequence ID" value="KAH3725437.1"/>
    <property type="molecule type" value="Genomic_DNA"/>
</dbReference>
<accession>A0A9D4CJ25</accession>
<organism evidence="2 3">
    <name type="scientific">Dreissena polymorpha</name>
    <name type="common">Zebra mussel</name>
    <name type="synonym">Mytilus polymorpha</name>
    <dbReference type="NCBI Taxonomy" id="45954"/>
    <lineage>
        <taxon>Eukaryota</taxon>
        <taxon>Metazoa</taxon>
        <taxon>Spiralia</taxon>
        <taxon>Lophotrochozoa</taxon>
        <taxon>Mollusca</taxon>
        <taxon>Bivalvia</taxon>
        <taxon>Autobranchia</taxon>
        <taxon>Heteroconchia</taxon>
        <taxon>Euheterodonta</taxon>
        <taxon>Imparidentia</taxon>
        <taxon>Neoheterodontei</taxon>
        <taxon>Myida</taxon>
        <taxon>Dreissenoidea</taxon>
        <taxon>Dreissenidae</taxon>
        <taxon>Dreissena</taxon>
    </lineage>
</organism>
<keyword evidence="3" id="KW-1185">Reference proteome</keyword>
<name>A0A9D4CJ25_DREPO</name>
<comment type="caution">
    <text evidence="2">The sequence shown here is derived from an EMBL/GenBank/DDBJ whole genome shotgun (WGS) entry which is preliminary data.</text>
</comment>
<reference evidence="2" key="1">
    <citation type="journal article" date="2019" name="bioRxiv">
        <title>The Genome of the Zebra Mussel, Dreissena polymorpha: A Resource for Invasive Species Research.</title>
        <authorList>
            <person name="McCartney M.A."/>
            <person name="Auch B."/>
            <person name="Kono T."/>
            <person name="Mallez S."/>
            <person name="Zhang Y."/>
            <person name="Obille A."/>
            <person name="Becker A."/>
            <person name="Abrahante J.E."/>
            <person name="Garbe J."/>
            <person name="Badalamenti J.P."/>
            <person name="Herman A."/>
            <person name="Mangelson H."/>
            <person name="Liachko I."/>
            <person name="Sullivan S."/>
            <person name="Sone E.D."/>
            <person name="Koren S."/>
            <person name="Silverstein K.A.T."/>
            <person name="Beckman K.B."/>
            <person name="Gohl D.M."/>
        </authorList>
    </citation>
    <scope>NUCLEOTIDE SEQUENCE</scope>
    <source>
        <strain evidence="2">Duluth1</strain>
        <tissue evidence="2">Whole animal</tissue>
    </source>
</reference>
<keyword evidence="1" id="KW-1133">Transmembrane helix</keyword>
<keyword evidence="1" id="KW-0812">Transmembrane</keyword>
<proteinExistence type="predicted"/>
<evidence type="ECO:0000313" key="3">
    <source>
        <dbReference type="Proteomes" id="UP000828390"/>
    </source>
</evidence>
<feature type="transmembrane region" description="Helical" evidence="1">
    <location>
        <begin position="12"/>
        <end position="37"/>
    </location>
</feature>
<feature type="non-terminal residue" evidence="2">
    <location>
        <position position="1"/>
    </location>
</feature>
<gene>
    <name evidence="2" type="ORF">DPMN_051270</name>
</gene>